<feature type="region of interest" description="Disordered" evidence="2">
    <location>
        <begin position="80"/>
        <end position="105"/>
    </location>
</feature>
<dbReference type="SMART" id="SM00594">
    <property type="entry name" value="UAS"/>
    <property type="match status" value="1"/>
</dbReference>
<dbReference type="InterPro" id="IPR001012">
    <property type="entry name" value="UBX_dom"/>
</dbReference>
<dbReference type="SUPFAM" id="SSF52833">
    <property type="entry name" value="Thioredoxin-like"/>
    <property type="match status" value="1"/>
</dbReference>
<dbReference type="InterPro" id="IPR006577">
    <property type="entry name" value="UAS"/>
</dbReference>
<feature type="domain" description="UAS" evidence="4">
    <location>
        <begin position="177"/>
        <end position="309"/>
    </location>
</feature>
<gene>
    <name evidence="5" type="ORF">DNG_06492</name>
</gene>
<evidence type="ECO:0000256" key="2">
    <source>
        <dbReference type="SAM" id="MobiDB-lite"/>
    </source>
</evidence>
<dbReference type="InterPro" id="IPR050730">
    <property type="entry name" value="UBX_domain-protein"/>
</dbReference>
<evidence type="ECO:0000259" key="3">
    <source>
        <dbReference type="SMART" id="SM00166"/>
    </source>
</evidence>
<feature type="domain" description="UBX" evidence="3">
    <location>
        <begin position="400"/>
        <end position="499"/>
    </location>
</feature>
<dbReference type="AlphaFoldDB" id="A0AAE8SWN4"/>
<dbReference type="GO" id="GO:0005783">
    <property type="term" value="C:endoplasmic reticulum"/>
    <property type="evidence" value="ECO:0007669"/>
    <property type="project" value="TreeGrafter"/>
</dbReference>
<reference evidence="5" key="1">
    <citation type="submission" date="2018-03" db="EMBL/GenBank/DDBJ databases">
        <authorList>
            <person name="Guldener U."/>
        </authorList>
    </citation>
    <scope>NUCLEOTIDE SEQUENCE</scope>
</reference>
<evidence type="ECO:0000259" key="4">
    <source>
        <dbReference type="SMART" id="SM00594"/>
    </source>
</evidence>
<evidence type="ECO:0000313" key="5">
    <source>
        <dbReference type="EMBL" id="SPO03809.1"/>
    </source>
</evidence>
<dbReference type="InterPro" id="IPR029071">
    <property type="entry name" value="Ubiquitin-like_domsf"/>
</dbReference>
<dbReference type="GO" id="GO:0036503">
    <property type="term" value="P:ERAD pathway"/>
    <property type="evidence" value="ECO:0007669"/>
    <property type="project" value="TreeGrafter"/>
</dbReference>
<dbReference type="InterPro" id="IPR036249">
    <property type="entry name" value="Thioredoxin-like_sf"/>
</dbReference>
<keyword evidence="6" id="KW-1185">Reference proteome</keyword>
<name>A0AAE8SWN4_9PEZI</name>
<dbReference type="CDD" id="cd14273">
    <property type="entry name" value="UBA_TAP-C_like"/>
    <property type="match status" value="1"/>
</dbReference>
<organism evidence="5 6">
    <name type="scientific">Cephalotrichum gorgonifer</name>
    <dbReference type="NCBI Taxonomy" id="2041049"/>
    <lineage>
        <taxon>Eukaryota</taxon>
        <taxon>Fungi</taxon>
        <taxon>Dikarya</taxon>
        <taxon>Ascomycota</taxon>
        <taxon>Pezizomycotina</taxon>
        <taxon>Sordariomycetes</taxon>
        <taxon>Hypocreomycetidae</taxon>
        <taxon>Microascales</taxon>
        <taxon>Microascaceae</taxon>
        <taxon>Cephalotrichum</taxon>
    </lineage>
</organism>
<dbReference type="Proteomes" id="UP001187682">
    <property type="component" value="Unassembled WGS sequence"/>
</dbReference>
<protein>
    <submittedName>
        <fullName evidence="5">Related to UBX3 UBX (Ubiquitin regulatory X) domain-containing protein</fullName>
    </submittedName>
</protein>
<dbReference type="GO" id="GO:0043130">
    <property type="term" value="F:ubiquitin binding"/>
    <property type="evidence" value="ECO:0007669"/>
    <property type="project" value="TreeGrafter"/>
</dbReference>
<dbReference type="InterPro" id="IPR009060">
    <property type="entry name" value="UBA-like_sf"/>
</dbReference>
<dbReference type="SUPFAM" id="SSF54236">
    <property type="entry name" value="Ubiquitin-like"/>
    <property type="match status" value="1"/>
</dbReference>
<dbReference type="Gene3D" id="3.10.20.90">
    <property type="entry name" value="Phosphatidylinositol 3-kinase Catalytic Subunit, Chain A, domain 1"/>
    <property type="match status" value="1"/>
</dbReference>
<dbReference type="EMBL" id="ONZQ02000009">
    <property type="protein sequence ID" value="SPO03809.1"/>
    <property type="molecule type" value="Genomic_DNA"/>
</dbReference>
<dbReference type="Gene3D" id="3.40.30.10">
    <property type="entry name" value="Glutaredoxin"/>
    <property type="match status" value="1"/>
</dbReference>
<dbReference type="PANTHER" id="PTHR23322">
    <property type="entry name" value="FAS-ASSOCIATED PROTEIN"/>
    <property type="match status" value="1"/>
</dbReference>
<accession>A0AAE8SWN4</accession>
<evidence type="ECO:0000313" key="6">
    <source>
        <dbReference type="Proteomes" id="UP001187682"/>
    </source>
</evidence>
<dbReference type="Pfam" id="PF00789">
    <property type="entry name" value="UBX"/>
    <property type="match status" value="1"/>
</dbReference>
<dbReference type="SMART" id="SM00166">
    <property type="entry name" value="UBX"/>
    <property type="match status" value="1"/>
</dbReference>
<dbReference type="PANTHER" id="PTHR23322:SF1">
    <property type="entry name" value="FAS-ASSOCIATED FACTOR 2"/>
    <property type="match status" value="1"/>
</dbReference>
<evidence type="ECO:0000256" key="1">
    <source>
        <dbReference type="ARBA" id="ARBA00023054"/>
    </source>
</evidence>
<sequence length="501" mass="56090">MADPSNAGNDLSPAQQDALVQYTQVTNQDVEAAIPLLERSEWNVQIAITKFFDGETADPVAEARAAQNAPVSSVRFENLQESPLHSSSRRPREAGPAPAPRIVPQRDTIHRPPFLLTLLFTPFSIGYRVAAVGFRLALYLFSFLPRSLQPRFLTNTVSGFWSTSGRRMLLPRDTASRFKREFEEEYGPNDLPWFDGGFAQAQDLAKKELKFLLFVLVSPEHDDTESFTRETLLSPQVTSFINDPNNGIILWGGNVLDSEAYQVSTEYNCTKFPFSGLVCLTPKQGSTRMGTIKRLVGTIPPSKYVSELRSAMEKYSAELIAVKSERAARDAARNIRTEQDSAYERSLAQDRERARRRREEAAEAAEAERRAAQEAEESARKAELREKWRAWRAGRIEAEPEAGTKGAVRIALKLPERAGGQRIVRRFRGEAPMEELYAFAEVHDLVSSQEPEVGGQEPEGYVHEYDFAIASVMPRRVFEASGEAMRDVIGSSGNLIVEDLE</sequence>
<proteinExistence type="predicted"/>
<feature type="region of interest" description="Disordered" evidence="2">
    <location>
        <begin position="340"/>
        <end position="379"/>
    </location>
</feature>
<comment type="caution">
    <text evidence="5">The sequence shown here is derived from an EMBL/GenBank/DDBJ whole genome shotgun (WGS) entry which is preliminary data.</text>
</comment>
<keyword evidence="1" id="KW-0175">Coiled coil</keyword>
<dbReference type="SUPFAM" id="SSF46934">
    <property type="entry name" value="UBA-like"/>
    <property type="match status" value="1"/>
</dbReference>
<dbReference type="Gene3D" id="1.10.8.10">
    <property type="entry name" value="DNA helicase RuvA subunit, C-terminal domain"/>
    <property type="match status" value="1"/>
</dbReference>
<dbReference type="Pfam" id="PF14555">
    <property type="entry name" value="UBA_4"/>
    <property type="match status" value="1"/>
</dbReference>